<dbReference type="OrthoDB" id="9790745at2"/>
<name>A0A3P5Y001_9RHOB</name>
<dbReference type="InterPro" id="IPR052552">
    <property type="entry name" value="YeaO-like"/>
</dbReference>
<proteinExistence type="predicted"/>
<keyword evidence="2" id="KW-1185">Reference proteome</keyword>
<gene>
    <name evidence="1" type="ORF">XINFAN_04024</name>
</gene>
<sequence>MADFEIFLARVYDPPEAMTGARLLVDRLWPRGVSKAHLQLDDWPKDVTPSTTLRQWFHADPSRWTEFRDRYETELAANSGAVEHCLSWCRRSPVTLLTAAHDRDHNHAVVLRDWLQARL</sequence>
<dbReference type="AlphaFoldDB" id="A0A3P5Y001"/>
<dbReference type="EMBL" id="UXAW01000134">
    <property type="protein sequence ID" value="VDC33777.1"/>
    <property type="molecule type" value="Genomic_DNA"/>
</dbReference>
<reference evidence="1 2" key="1">
    <citation type="submission" date="2018-11" db="EMBL/GenBank/DDBJ databases">
        <authorList>
            <person name="Criscuolo A."/>
        </authorList>
    </citation>
    <scope>NUCLEOTIDE SEQUENCE [LARGE SCALE GENOMIC DNA]</scope>
    <source>
        <strain evidence="1">ACIP111625</strain>
    </source>
</reference>
<accession>A0A3P5Y001</accession>
<protein>
    <submittedName>
        <fullName evidence="1">Uncharacterized protein</fullName>
    </submittedName>
</protein>
<evidence type="ECO:0000313" key="2">
    <source>
        <dbReference type="Proteomes" id="UP000277498"/>
    </source>
</evidence>
<dbReference type="Pfam" id="PF22752">
    <property type="entry name" value="DUF488-N3i"/>
    <property type="match status" value="1"/>
</dbReference>
<dbReference type="Proteomes" id="UP000277498">
    <property type="component" value="Unassembled WGS sequence"/>
</dbReference>
<dbReference type="RefSeq" id="WP_124088696.1">
    <property type="nucleotide sequence ID" value="NZ_UXAW01000134.1"/>
</dbReference>
<organism evidence="1 2">
    <name type="scientific">Pseudogemmobacter humi</name>
    <dbReference type="NCBI Taxonomy" id="2483812"/>
    <lineage>
        <taxon>Bacteria</taxon>
        <taxon>Pseudomonadati</taxon>
        <taxon>Pseudomonadota</taxon>
        <taxon>Alphaproteobacteria</taxon>
        <taxon>Rhodobacterales</taxon>
        <taxon>Paracoccaceae</taxon>
        <taxon>Pseudogemmobacter</taxon>
    </lineage>
</organism>
<dbReference type="PANTHER" id="PTHR36849">
    <property type="entry name" value="CYTOPLASMIC PROTEIN-RELATED"/>
    <property type="match status" value="1"/>
</dbReference>
<dbReference type="PANTHER" id="PTHR36849:SF1">
    <property type="entry name" value="CYTOPLASMIC PROTEIN"/>
    <property type="match status" value="1"/>
</dbReference>
<evidence type="ECO:0000313" key="1">
    <source>
        <dbReference type="EMBL" id="VDC33777.1"/>
    </source>
</evidence>